<evidence type="ECO:0000313" key="4">
    <source>
        <dbReference type="EMBL" id="CAB4191101.1"/>
    </source>
</evidence>
<feature type="transmembrane region" description="Helical" evidence="1">
    <location>
        <begin position="12"/>
        <end position="33"/>
    </location>
</feature>
<evidence type="ECO:0000313" key="3">
    <source>
        <dbReference type="EMBL" id="CAB4163453.1"/>
    </source>
</evidence>
<proteinExistence type="predicted"/>
<sequence length="93" mass="9973">MCWWVGDVGLVLTQVVVGQASLSFFLLFFFAHVAGDGKAAIEMDTPSLLSPHHVLLIRSVDTQESSVMMLSCCKTSIASLARLSVSGLWVCGV</sequence>
<organism evidence="4">
    <name type="scientific">uncultured Caudovirales phage</name>
    <dbReference type="NCBI Taxonomy" id="2100421"/>
    <lineage>
        <taxon>Viruses</taxon>
        <taxon>Duplodnaviria</taxon>
        <taxon>Heunggongvirae</taxon>
        <taxon>Uroviricota</taxon>
        <taxon>Caudoviricetes</taxon>
        <taxon>Peduoviridae</taxon>
        <taxon>Maltschvirus</taxon>
        <taxon>Maltschvirus maltsch</taxon>
    </lineage>
</organism>
<protein>
    <submittedName>
        <fullName evidence="4">Uncharacterized protein</fullName>
    </submittedName>
</protein>
<name>A0A6J5RCC6_9CAUD</name>
<evidence type="ECO:0000256" key="1">
    <source>
        <dbReference type="SAM" id="Phobius"/>
    </source>
</evidence>
<accession>A0A6J5RCC6</accession>
<dbReference type="EMBL" id="LR797167">
    <property type="protein sequence ID" value="CAB4191101.1"/>
    <property type="molecule type" value="Genomic_DNA"/>
</dbReference>
<dbReference type="EMBL" id="LR796752">
    <property type="protein sequence ID" value="CAB4163453.1"/>
    <property type="molecule type" value="Genomic_DNA"/>
</dbReference>
<evidence type="ECO:0000313" key="2">
    <source>
        <dbReference type="EMBL" id="CAB4145658.1"/>
    </source>
</evidence>
<keyword evidence="1" id="KW-1133">Transmembrane helix</keyword>
<keyword evidence="1" id="KW-0812">Transmembrane</keyword>
<dbReference type="EMBL" id="LR796455">
    <property type="protein sequence ID" value="CAB4145658.1"/>
    <property type="molecule type" value="Genomic_DNA"/>
</dbReference>
<gene>
    <name evidence="4" type="ORF">UFOVP1222_5</name>
    <name evidence="2" type="ORF">UFOVP477_22</name>
    <name evidence="3" type="ORF">UFOVP798_26</name>
</gene>
<keyword evidence="1" id="KW-0472">Membrane</keyword>
<reference evidence="4" key="1">
    <citation type="submission" date="2020-05" db="EMBL/GenBank/DDBJ databases">
        <authorList>
            <person name="Chiriac C."/>
            <person name="Salcher M."/>
            <person name="Ghai R."/>
            <person name="Kavagutti S V."/>
        </authorList>
    </citation>
    <scope>NUCLEOTIDE SEQUENCE</scope>
</reference>